<feature type="region of interest" description="Disordered" evidence="1">
    <location>
        <begin position="1"/>
        <end position="197"/>
    </location>
</feature>
<feature type="compositionally biased region" description="Basic and acidic residues" evidence="1">
    <location>
        <begin position="187"/>
        <end position="197"/>
    </location>
</feature>
<name>A0A699ZGA8_HAELA</name>
<accession>A0A699ZGA8</accession>
<feature type="non-terminal residue" evidence="2">
    <location>
        <position position="197"/>
    </location>
</feature>
<feature type="compositionally biased region" description="Low complexity" evidence="1">
    <location>
        <begin position="170"/>
        <end position="181"/>
    </location>
</feature>
<feature type="compositionally biased region" description="Low complexity" evidence="1">
    <location>
        <begin position="141"/>
        <end position="153"/>
    </location>
</feature>
<comment type="caution">
    <text evidence="2">The sequence shown here is derived from an EMBL/GenBank/DDBJ whole genome shotgun (WGS) entry which is preliminary data.</text>
</comment>
<organism evidence="2 3">
    <name type="scientific">Haematococcus lacustris</name>
    <name type="common">Green alga</name>
    <name type="synonym">Haematococcus pluvialis</name>
    <dbReference type="NCBI Taxonomy" id="44745"/>
    <lineage>
        <taxon>Eukaryota</taxon>
        <taxon>Viridiplantae</taxon>
        <taxon>Chlorophyta</taxon>
        <taxon>core chlorophytes</taxon>
        <taxon>Chlorophyceae</taxon>
        <taxon>CS clade</taxon>
        <taxon>Chlamydomonadales</taxon>
        <taxon>Haematococcaceae</taxon>
        <taxon>Haematococcus</taxon>
    </lineage>
</organism>
<proteinExistence type="predicted"/>
<dbReference type="EMBL" id="BLLF01001302">
    <property type="protein sequence ID" value="GFH18449.1"/>
    <property type="molecule type" value="Genomic_DNA"/>
</dbReference>
<feature type="compositionally biased region" description="Low complexity" evidence="1">
    <location>
        <begin position="19"/>
        <end position="34"/>
    </location>
</feature>
<feature type="non-terminal residue" evidence="2">
    <location>
        <position position="1"/>
    </location>
</feature>
<evidence type="ECO:0000313" key="3">
    <source>
        <dbReference type="Proteomes" id="UP000485058"/>
    </source>
</evidence>
<evidence type="ECO:0000256" key="1">
    <source>
        <dbReference type="SAM" id="MobiDB-lite"/>
    </source>
</evidence>
<dbReference type="AlphaFoldDB" id="A0A699ZGA8"/>
<sequence length="197" mass="20523">MDGSSLEQRLAASFGSGPNARAAARQALQQQRNAHTGAPSQAPTGPVQPIKDGSFAFAVARPPVPEDPLLRTPALPAAQYQPAHAPVPSHMPVSDRLPAKYRTALGAGAHGSSNTSAVPEPMPQGQGRVSQNSNIAYYLTSSPPDSPRASPASYRQPCPPHLPFQPCSGQRPRPNPAAQPALITSQHGDHGGRHAPV</sequence>
<reference evidence="2 3" key="1">
    <citation type="submission" date="2020-02" db="EMBL/GenBank/DDBJ databases">
        <title>Draft genome sequence of Haematococcus lacustris strain NIES-144.</title>
        <authorList>
            <person name="Morimoto D."/>
            <person name="Nakagawa S."/>
            <person name="Yoshida T."/>
            <person name="Sawayama S."/>
        </authorList>
    </citation>
    <scope>NUCLEOTIDE SEQUENCE [LARGE SCALE GENOMIC DNA]</scope>
    <source>
        <strain evidence="2 3">NIES-144</strain>
    </source>
</reference>
<evidence type="ECO:0000313" key="2">
    <source>
        <dbReference type="EMBL" id="GFH18449.1"/>
    </source>
</evidence>
<protein>
    <submittedName>
        <fullName evidence="2">Uncharacterized protein</fullName>
    </submittedName>
</protein>
<gene>
    <name evidence="2" type="ORF">HaLaN_15259</name>
</gene>
<keyword evidence="3" id="KW-1185">Reference proteome</keyword>
<dbReference type="Proteomes" id="UP000485058">
    <property type="component" value="Unassembled WGS sequence"/>
</dbReference>